<evidence type="ECO:0000259" key="2">
    <source>
        <dbReference type="Pfam" id="PF01712"/>
    </source>
</evidence>
<dbReference type="InterPro" id="IPR050566">
    <property type="entry name" value="Deoxyribonucleoside_kinase"/>
</dbReference>
<keyword evidence="4" id="KW-1185">Reference proteome</keyword>
<dbReference type="InterPro" id="IPR031314">
    <property type="entry name" value="DNK_dom"/>
</dbReference>
<proteinExistence type="inferred from homology"/>
<sequence>MKQQDKGFYQECLKGLKDNTEGETWNMITIDGVVGVGKSTLMDIVVNEFGYTPFEEPVVNNPILDKFYYDRERYSFPLQVFFLNERFRHIKNASQLNKAVLDRSIYGDVIFAKMLKDSGDMSEEEFNIYKDLFGNMIEHCQPPALMIYLEASTDEAVRRITKRGRQYELDTEIAYWERLNKEYRHYFDEYNISSVLKINVDDLDFENNLDDRETVVELIRQELVKLELVDTSN</sequence>
<dbReference type="Pfam" id="PF01712">
    <property type="entry name" value="dNK"/>
    <property type="match status" value="1"/>
</dbReference>
<dbReference type="PIRSF" id="PIRSF000705">
    <property type="entry name" value="DNK"/>
    <property type="match status" value="1"/>
</dbReference>
<evidence type="ECO:0000313" key="3">
    <source>
        <dbReference type="EMBL" id="UOQ84818.1"/>
    </source>
</evidence>
<dbReference type="Proteomes" id="UP000831537">
    <property type="component" value="Chromosome"/>
</dbReference>
<comment type="similarity">
    <text evidence="1">Belongs to the DCK/DGK family.</text>
</comment>
<dbReference type="PANTHER" id="PTHR10513:SF35">
    <property type="entry name" value="DEOXYADENOSINE KINASE"/>
    <property type="match status" value="1"/>
</dbReference>
<name>A0ABY4GKE0_9BACI</name>
<dbReference type="SUPFAM" id="SSF52540">
    <property type="entry name" value="P-loop containing nucleoside triphosphate hydrolases"/>
    <property type="match status" value="1"/>
</dbReference>
<reference evidence="3 4" key="1">
    <citation type="submission" date="2022-04" db="EMBL/GenBank/DDBJ databases">
        <title>Gracilibacillus sp. isolated from saltern.</title>
        <authorList>
            <person name="Won M."/>
            <person name="Lee C.-M."/>
            <person name="Woen H.-Y."/>
            <person name="Kwon S.-W."/>
        </authorList>
    </citation>
    <scope>NUCLEOTIDE SEQUENCE [LARGE SCALE GENOMIC DNA]</scope>
    <source>
        <strain evidence="3 4">SSPM10-3</strain>
    </source>
</reference>
<organism evidence="3 4">
    <name type="scientific">Gracilibacillus salinarum</name>
    <dbReference type="NCBI Taxonomy" id="2932255"/>
    <lineage>
        <taxon>Bacteria</taxon>
        <taxon>Bacillati</taxon>
        <taxon>Bacillota</taxon>
        <taxon>Bacilli</taxon>
        <taxon>Bacillales</taxon>
        <taxon>Bacillaceae</taxon>
        <taxon>Gracilibacillus</taxon>
    </lineage>
</organism>
<keyword evidence="3" id="KW-0418">Kinase</keyword>
<dbReference type="GO" id="GO:0016301">
    <property type="term" value="F:kinase activity"/>
    <property type="evidence" value="ECO:0007669"/>
    <property type="project" value="UniProtKB-KW"/>
</dbReference>
<dbReference type="Gene3D" id="3.40.50.300">
    <property type="entry name" value="P-loop containing nucleotide triphosphate hydrolases"/>
    <property type="match status" value="1"/>
</dbReference>
<protein>
    <submittedName>
        <fullName evidence="3">Deoxynucleoside kinase</fullName>
    </submittedName>
</protein>
<dbReference type="InterPro" id="IPR002624">
    <property type="entry name" value="DCK/DGK"/>
</dbReference>
<dbReference type="CDD" id="cd01673">
    <property type="entry name" value="dNK"/>
    <property type="match status" value="1"/>
</dbReference>
<keyword evidence="3" id="KW-0808">Transferase</keyword>
<evidence type="ECO:0000256" key="1">
    <source>
        <dbReference type="ARBA" id="ARBA00007420"/>
    </source>
</evidence>
<accession>A0ABY4GKE0</accession>
<dbReference type="RefSeq" id="WP_244743178.1">
    <property type="nucleotide sequence ID" value="NZ_CP095071.1"/>
</dbReference>
<dbReference type="EMBL" id="CP095071">
    <property type="protein sequence ID" value="UOQ84818.1"/>
    <property type="molecule type" value="Genomic_DNA"/>
</dbReference>
<dbReference type="PANTHER" id="PTHR10513">
    <property type="entry name" value="DEOXYNUCLEOSIDE KINASE"/>
    <property type="match status" value="1"/>
</dbReference>
<gene>
    <name evidence="3" type="ORF">MUN87_19530</name>
</gene>
<feature type="domain" description="Deoxynucleoside kinase" evidence="2">
    <location>
        <begin position="28"/>
        <end position="224"/>
    </location>
</feature>
<evidence type="ECO:0000313" key="4">
    <source>
        <dbReference type="Proteomes" id="UP000831537"/>
    </source>
</evidence>
<dbReference type="InterPro" id="IPR027417">
    <property type="entry name" value="P-loop_NTPase"/>
</dbReference>